<dbReference type="GO" id="GO:0098552">
    <property type="term" value="C:side of membrane"/>
    <property type="evidence" value="ECO:0007669"/>
    <property type="project" value="UniProtKB-KW"/>
</dbReference>
<dbReference type="OrthoDB" id="21018at2759"/>
<dbReference type="InterPro" id="IPR024604">
    <property type="entry name" value="GSG2_C"/>
</dbReference>
<dbReference type="InterPro" id="IPR011009">
    <property type="entry name" value="Kinase-like_dom_sf"/>
</dbReference>
<dbReference type="FunFam" id="1.10.510.10:FF:000401">
    <property type="entry name" value="serine/threonine-protein kinase haspin"/>
    <property type="match status" value="1"/>
</dbReference>
<accession>A0A8K0HLP9</accession>
<dbReference type="Gene3D" id="3.20.20.80">
    <property type="entry name" value="Glycosidases"/>
    <property type="match status" value="1"/>
</dbReference>
<evidence type="ECO:0000256" key="7">
    <source>
        <dbReference type="ARBA" id="ARBA00022490"/>
    </source>
</evidence>
<dbReference type="SMART" id="SM01331">
    <property type="entry name" value="DUF3635"/>
    <property type="match status" value="1"/>
</dbReference>
<keyword evidence="7" id="KW-0963">Cytoplasm</keyword>
<keyword evidence="6" id="KW-1003">Cell membrane</keyword>
<name>A0A8K0HLP9_9ROSA</name>
<dbReference type="Gene3D" id="3.30.200.20">
    <property type="entry name" value="Phosphorylase Kinase, domain 1"/>
    <property type="match status" value="1"/>
</dbReference>
<dbReference type="PROSITE" id="PS50011">
    <property type="entry name" value="PROTEIN_KINASE_DOM"/>
    <property type="match status" value="1"/>
</dbReference>
<evidence type="ECO:0000256" key="17">
    <source>
        <dbReference type="ARBA" id="ARBA00023180"/>
    </source>
</evidence>
<comment type="catalytic activity">
    <reaction evidence="19">
        <text>L-threonyl-[protein] + ATP = O-phospho-L-threonyl-[protein] + ADP + H(+)</text>
        <dbReference type="Rhea" id="RHEA:46608"/>
        <dbReference type="Rhea" id="RHEA-COMP:11060"/>
        <dbReference type="Rhea" id="RHEA-COMP:11605"/>
        <dbReference type="ChEBI" id="CHEBI:15378"/>
        <dbReference type="ChEBI" id="CHEBI:30013"/>
        <dbReference type="ChEBI" id="CHEBI:30616"/>
        <dbReference type="ChEBI" id="CHEBI:61977"/>
        <dbReference type="ChEBI" id="CHEBI:456216"/>
        <dbReference type="EC" id="2.7.11.1"/>
    </reaction>
</comment>
<dbReference type="EC" id="2.7.11.1" evidence="4"/>
<sequence>MASKAGANTVDLWSEIVGGEQLQQHSHVEVFYRRRKSHRTPSDAVALNQLGSDGAPNHHRESLAAAAPNKRVSWNRSLSTRGRISIAVGAFIEHQPQIKQAKKRRKPALPKVPKEKFAQPSNFETERAYFDEVDAFELLEESPSPKNFGTWAVGNQPDTVAIPHLCSRLEKWLYSKKLNPYGPSSTLSKILGTPAIITEAIGDDDFDSSNLKTPEKSSLKVSSDLHLVESKFKSSLIDRNVLERDIFKSSGTHARGLETECCGDIEFSVKKLSLASTSTSLDTDHLDPFAALLAVCGQSAPSKFQDVFSKYCNLQEIIKIGEGTFGEAFKVGTYVCKIVPFDGNFRVNGEIQKKSEELLEEVVLSQTLNCLRGRQDDVRNACTTFIETIDLKVCQCSYDPSLIKVWERWDEEHGSENDHPKEFPEKQCYVVFVLEHGGKDLESFVLMNFDEARTLIAQVTAAFAVAEAQYEFEHRDLHWGNILLSRNDSVTLQFTLEGKKMFVKTFGLLISIIDFTLSRINTGNDILFLDLSSDPDLFKGPKGDKQSETYRKMQEVTEDRWEGSFPKTNVLWLQYLVDTLLLKKSFEKKAQKQWLILSTVYTETQVLRPPQNPSSQRTLVGFSYYAGRSTRISSLDGTISFLEQNKVSQSQIRVFAADLKVLSTLSNKGLPVDLYLNQSQVDILVKSKSTAISWLKTNIISFLGQGNIKSIVAISSNDPTRQNELPTLLSTLKSMHSVLTSSHVDRQIKVSAAFSLSFLKSLSGAHERQLQRILTYIKEIRSFVIVEDSIDGEELRMGSDWFVQSIIERANLAASILACKDVPLVLTIKSPAVLGANEVSTFTLKASKALENKKQITGTMVGIYAEVTECKEDFADKELQREREMIFPSFHRELDAISPPTTIFPTTPIPPDNPTPTIITVPSTVTITPTNPTTPVPIIVPPTDPANTPQPITNPVAAPVTVPGAQPITNPVTTYPAPSATVPVTTPVTNPVAPPATTNAPAVPGASWCVAKSGAPETALQSALDYACGMGGADCSQIQQGGSCYNPNTLQNHASFAFNSYYQKNPAPTSCDFGGTATIVNANPTTGSCVYPSSSSSTPSTPTPPTPTPSTPTSTSPTPNPTSLTPTPPTTIPPPSGSGLTGYGSPPTVLNSSNPASGSTTDFGSESPPGFNTSTTSKSSPDCMSSNGMQRRYWQKIR</sequence>
<gene>
    <name evidence="23" type="ORF">FNV43_RR05183</name>
</gene>
<keyword evidence="17" id="KW-0325">Glycoprotein</keyword>
<dbReference type="SMART" id="SM00768">
    <property type="entry name" value="X8"/>
    <property type="match status" value="1"/>
</dbReference>
<evidence type="ECO:0000256" key="18">
    <source>
        <dbReference type="ARBA" id="ARBA00023288"/>
    </source>
</evidence>
<keyword evidence="14" id="KW-0067">ATP-binding</keyword>
<evidence type="ECO:0000313" key="23">
    <source>
        <dbReference type="EMBL" id="KAF3454735.1"/>
    </source>
</evidence>
<evidence type="ECO:0000256" key="20">
    <source>
        <dbReference type="ARBA" id="ARBA00048679"/>
    </source>
</evidence>
<dbReference type="Gene3D" id="1.10.510.10">
    <property type="entry name" value="Transferase(Phosphotransferase) domain 1"/>
    <property type="match status" value="1"/>
</dbReference>
<dbReference type="GO" id="GO:0005634">
    <property type="term" value="C:nucleus"/>
    <property type="evidence" value="ECO:0007669"/>
    <property type="project" value="TreeGrafter"/>
</dbReference>
<evidence type="ECO:0000259" key="22">
    <source>
        <dbReference type="PROSITE" id="PS50011"/>
    </source>
</evidence>
<dbReference type="SUPFAM" id="SSF56112">
    <property type="entry name" value="Protein kinase-like (PK-like)"/>
    <property type="match status" value="1"/>
</dbReference>
<feature type="compositionally biased region" description="Pro residues" evidence="21">
    <location>
        <begin position="1101"/>
        <end position="1110"/>
    </location>
</feature>
<dbReference type="GO" id="GO:0072354">
    <property type="term" value="F:histone H3T3 kinase activity"/>
    <property type="evidence" value="ECO:0007669"/>
    <property type="project" value="TreeGrafter"/>
</dbReference>
<dbReference type="PRINTS" id="PR01217">
    <property type="entry name" value="PRICHEXTENSN"/>
</dbReference>
<dbReference type="Pfam" id="PF07983">
    <property type="entry name" value="X8"/>
    <property type="match status" value="1"/>
</dbReference>
<dbReference type="GO" id="GO:0000278">
    <property type="term" value="P:mitotic cell cycle"/>
    <property type="evidence" value="ECO:0007669"/>
    <property type="project" value="TreeGrafter"/>
</dbReference>
<dbReference type="EMBL" id="VOIH02000002">
    <property type="protein sequence ID" value="KAF3454735.1"/>
    <property type="molecule type" value="Genomic_DNA"/>
</dbReference>
<dbReference type="GO" id="GO:0005694">
    <property type="term" value="C:chromosome"/>
    <property type="evidence" value="ECO:0007669"/>
    <property type="project" value="UniProtKB-SubCell"/>
</dbReference>
<keyword evidence="13" id="KW-0418">Kinase</keyword>
<keyword evidence="24" id="KW-1185">Reference proteome</keyword>
<evidence type="ECO:0000256" key="16">
    <source>
        <dbReference type="ARBA" id="ARBA00023157"/>
    </source>
</evidence>
<dbReference type="PANTHER" id="PTHR24419:SF18">
    <property type="entry name" value="SERINE_THREONINE-PROTEIN KINASE HASPIN"/>
    <property type="match status" value="1"/>
</dbReference>
<dbReference type="SUPFAM" id="SSF51445">
    <property type="entry name" value="(Trans)glycosidases"/>
    <property type="match status" value="1"/>
</dbReference>
<evidence type="ECO:0000313" key="24">
    <source>
        <dbReference type="Proteomes" id="UP000796880"/>
    </source>
</evidence>
<evidence type="ECO:0000256" key="8">
    <source>
        <dbReference type="ARBA" id="ARBA00022527"/>
    </source>
</evidence>
<dbReference type="InterPro" id="IPR017853">
    <property type="entry name" value="GH"/>
</dbReference>
<comment type="subcellular location">
    <subcellularLocation>
        <location evidence="3">Cell membrane</location>
        <topology evidence="3">Lipid-anchor</topology>
        <topology evidence="3">GPI-anchor</topology>
    </subcellularLocation>
    <subcellularLocation>
        <location evidence="1">Chromosome</location>
    </subcellularLocation>
    <subcellularLocation>
        <location evidence="2">Cytoplasm</location>
    </subcellularLocation>
</comment>
<keyword evidence="9" id="KW-0336">GPI-anchor</keyword>
<dbReference type="GO" id="GO:0035556">
    <property type="term" value="P:intracellular signal transduction"/>
    <property type="evidence" value="ECO:0007669"/>
    <property type="project" value="TreeGrafter"/>
</dbReference>
<keyword evidence="15" id="KW-0472">Membrane</keyword>
<dbReference type="Gene3D" id="1.20.58.1040">
    <property type="match status" value="1"/>
</dbReference>
<feature type="compositionally biased region" description="Low complexity" evidence="21">
    <location>
        <begin position="1111"/>
        <end position="1125"/>
    </location>
</feature>
<keyword evidence="8" id="KW-0723">Serine/threonine-protein kinase</keyword>
<keyword evidence="5" id="KW-0158">Chromosome</keyword>
<evidence type="ECO:0000256" key="2">
    <source>
        <dbReference type="ARBA" id="ARBA00004496"/>
    </source>
</evidence>
<dbReference type="InterPro" id="IPR000719">
    <property type="entry name" value="Prot_kinase_dom"/>
</dbReference>
<evidence type="ECO:0000256" key="1">
    <source>
        <dbReference type="ARBA" id="ARBA00004286"/>
    </source>
</evidence>
<evidence type="ECO:0000256" key="15">
    <source>
        <dbReference type="ARBA" id="ARBA00023136"/>
    </source>
</evidence>
<evidence type="ECO:0000256" key="9">
    <source>
        <dbReference type="ARBA" id="ARBA00022622"/>
    </source>
</evidence>
<evidence type="ECO:0000256" key="10">
    <source>
        <dbReference type="ARBA" id="ARBA00022679"/>
    </source>
</evidence>
<evidence type="ECO:0000256" key="11">
    <source>
        <dbReference type="ARBA" id="ARBA00022729"/>
    </source>
</evidence>
<dbReference type="FunFam" id="1.20.58.1040:FF:000001">
    <property type="entry name" value="Glucan endo-1,3-beta-glucosidase 4"/>
    <property type="match status" value="1"/>
</dbReference>
<dbReference type="FunFam" id="3.30.200.20:FF:000605">
    <property type="entry name" value="Serine/threonine-protein kinase haspin-like protein"/>
    <property type="match status" value="1"/>
</dbReference>
<evidence type="ECO:0000256" key="12">
    <source>
        <dbReference type="ARBA" id="ARBA00022741"/>
    </source>
</evidence>
<feature type="compositionally biased region" description="Polar residues" evidence="21">
    <location>
        <begin position="1148"/>
        <end position="1189"/>
    </location>
</feature>
<keyword evidence="10" id="KW-0808">Transferase</keyword>
<proteinExistence type="predicted"/>
<evidence type="ECO:0000256" key="14">
    <source>
        <dbReference type="ARBA" id="ARBA00022840"/>
    </source>
</evidence>
<feature type="compositionally biased region" description="Pro residues" evidence="21">
    <location>
        <begin position="1126"/>
        <end position="1136"/>
    </location>
</feature>
<keyword evidence="18" id="KW-0449">Lipoprotein</keyword>
<dbReference type="GO" id="GO:0005524">
    <property type="term" value="F:ATP binding"/>
    <property type="evidence" value="ECO:0007669"/>
    <property type="project" value="UniProtKB-KW"/>
</dbReference>
<evidence type="ECO:0000256" key="5">
    <source>
        <dbReference type="ARBA" id="ARBA00022454"/>
    </source>
</evidence>
<feature type="domain" description="Protein kinase" evidence="22">
    <location>
        <begin position="314"/>
        <end position="739"/>
    </location>
</feature>
<keyword evidence="11" id="KW-0732">Signal</keyword>
<feature type="region of interest" description="Disordered" evidence="21">
    <location>
        <begin position="1089"/>
        <end position="1198"/>
    </location>
</feature>
<dbReference type="Proteomes" id="UP000796880">
    <property type="component" value="Unassembled WGS sequence"/>
</dbReference>
<evidence type="ECO:0000256" key="19">
    <source>
        <dbReference type="ARBA" id="ARBA00047899"/>
    </source>
</evidence>
<evidence type="ECO:0000256" key="13">
    <source>
        <dbReference type="ARBA" id="ARBA00022777"/>
    </source>
</evidence>
<dbReference type="AlphaFoldDB" id="A0A8K0HLP9"/>
<dbReference type="GO" id="GO:0005737">
    <property type="term" value="C:cytoplasm"/>
    <property type="evidence" value="ECO:0007669"/>
    <property type="project" value="UniProtKB-SubCell"/>
</dbReference>
<dbReference type="GO" id="GO:0005886">
    <property type="term" value="C:plasma membrane"/>
    <property type="evidence" value="ECO:0007669"/>
    <property type="project" value="UniProtKB-SubCell"/>
</dbReference>
<dbReference type="GO" id="GO:0009506">
    <property type="term" value="C:plasmodesma"/>
    <property type="evidence" value="ECO:0007669"/>
    <property type="project" value="UniProtKB-ARBA"/>
</dbReference>
<dbReference type="PANTHER" id="PTHR24419">
    <property type="entry name" value="INTERLEUKIN-1 RECEPTOR-ASSOCIATED KINASE"/>
    <property type="match status" value="1"/>
</dbReference>
<reference evidence="23" key="1">
    <citation type="submission" date="2020-03" db="EMBL/GenBank/DDBJ databases">
        <title>A high-quality chromosome-level genome assembly of a woody plant with both climbing and erect habits, Rhamnella rubrinervis.</title>
        <authorList>
            <person name="Lu Z."/>
            <person name="Yang Y."/>
            <person name="Zhu X."/>
            <person name="Sun Y."/>
        </authorList>
    </citation>
    <scope>NUCLEOTIDE SEQUENCE</scope>
    <source>
        <strain evidence="23">BYM</strain>
        <tissue evidence="23">Leaf</tissue>
    </source>
</reference>
<organism evidence="23 24">
    <name type="scientific">Rhamnella rubrinervis</name>
    <dbReference type="NCBI Taxonomy" id="2594499"/>
    <lineage>
        <taxon>Eukaryota</taxon>
        <taxon>Viridiplantae</taxon>
        <taxon>Streptophyta</taxon>
        <taxon>Embryophyta</taxon>
        <taxon>Tracheophyta</taxon>
        <taxon>Spermatophyta</taxon>
        <taxon>Magnoliopsida</taxon>
        <taxon>eudicotyledons</taxon>
        <taxon>Gunneridae</taxon>
        <taxon>Pentapetalae</taxon>
        <taxon>rosids</taxon>
        <taxon>fabids</taxon>
        <taxon>Rosales</taxon>
        <taxon>Rhamnaceae</taxon>
        <taxon>rhamnoid group</taxon>
        <taxon>Rhamneae</taxon>
        <taxon>Rhamnella</taxon>
    </lineage>
</organism>
<dbReference type="InterPro" id="IPR012946">
    <property type="entry name" value="X8"/>
</dbReference>
<evidence type="ECO:0000256" key="21">
    <source>
        <dbReference type="SAM" id="MobiDB-lite"/>
    </source>
</evidence>
<evidence type="ECO:0000256" key="4">
    <source>
        <dbReference type="ARBA" id="ARBA00012513"/>
    </source>
</evidence>
<keyword evidence="12" id="KW-0547">Nucleotide-binding</keyword>
<comment type="caution">
    <text evidence="23">The sequence shown here is derived from an EMBL/GenBank/DDBJ whole genome shotgun (WGS) entry which is preliminary data.</text>
</comment>
<comment type="catalytic activity">
    <reaction evidence="20">
        <text>L-seryl-[protein] + ATP = O-phospho-L-seryl-[protein] + ADP + H(+)</text>
        <dbReference type="Rhea" id="RHEA:17989"/>
        <dbReference type="Rhea" id="RHEA-COMP:9863"/>
        <dbReference type="Rhea" id="RHEA-COMP:11604"/>
        <dbReference type="ChEBI" id="CHEBI:15378"/>
        <dbReference type="ChEBI" id="CHEBI:29999"/>
        <dbReference type="ChEBI" id="CHEBI:30616"/>
        <dbReference type="ChEBI" id="CHEBI:83421"/>
        <dbReference type="ChEBI" id="CHEBI:456216"/>
        <dbReference type="EC" id="2.7.11.1"/>
    </reaction>
</comment>
<evidence type="ECO:0000256" key="6">
    <source>
        <dbReference type="ARBA" id="ARBA00022475"/>
    </source>
</evidence>
<protein>
    <recommendedName>
        <fullName evidence="4">non-specific serine/threonine protein kinase</fullName>
        <ecNumber evidence="4">2.7.11.1</ecNumber>
    </recommendedName>
</protein>
<dbReference type="Pfam" id="PF12330">
    <property type="entry name" value="Haspin_kinase"/>
    <property type="match status" value="1"/>
</dbReference>
<keyword evidence="16" id="KW-1015">Disulfide bond</keyword>
<evidence type="ECO:0000256" key="3">
    <source>
        <dbReference type="ARBA" id="ARBA00004609"/>
    </source>
</evidence>